<evidence type="ECO:0000256" key="2">
    <source>
        <dbReference type="ARBA" id="ARBA00008954"/>
    </source>
</evidence>
<keyword evidence="5 6" id="KW-0663">Pyridoxal phosphate</keyword>
<dbReference type="RefSeq" id="WP_049992551.1">
    <property type="nucleotide sequence ID" value="NZ_CP031310.1"/>
</dbReference>
<dbReference type="AlphaFoldDB" id="A0A4D6HFC6"/>
<dbReference type="Proteomes" id="UP000296706">
    <property type="component" value="Chromosome"/>
</dbReference>
<evidence type="ECO:0000256" key="4">
    <source>
        <dbReference type="ARBA" id="ARBA00022679"/>
    </source>
</evidence>
<keyword evidence="8" id="KW-1185">Reference proteome</keyword>
<dbReference type="InterPro" id="IPR015422">
    <property type="entry name" value="PyrdxlP-dep_Trfase_small"/>
</dbReference>
<dbReference type="EMBL" id="CP031310">
    <property type="protein sequence ID" value="QCC52225.1"/>
    <property type="molecule type" value="Genomic_DNA"/>
</dbReference>
<dbReference type="PROSITE" id="PS00600">
    <property type="entry name" value="AA_TRANSFER_CLASS_3"/>
    <property type="match status" value="1"/>
</dbReference>
<dbReference type="CDD" id="cd00610">
    <property type="entry name" value="OAT_like"/>
    <property type="match status" value="1"/>
</dbReference>
<accession>A0A4D6HFC6</accession>
<dbReference type="Gene3D" id="3.40.640.10">
    <property type="entry name" value="Type I PLP-dependent aspartate aminotransferase-like (Major domain)"/>
    <property type="match status" value="1"/>
</dbReference>
<keyword evidence="3 7" id="KW-0032">Aminotransferase</keyword>
<evidence type="ECO:0000256" key="1">
    <source>
        <dbReference type="ARBA" id="ARBA00001933"/>
    </source>
</evidence>
<evidence type="ECO:0000256" key="6">
    <source>
        <dbReference type="RuleBase" id="RU003560"/>
    </source>
</evidence>
<dbReference type="Pfam" id="PF00202">
    <property type="entry name" value="Aminotran_3"/>
    <property type="match status" value="1"/>
</dbReference>
<dbReference type="InterPro" id="IPR049704">
    <property type="entry name" value="Aminotrans_3_PPA_site"/>
</dbReference>
<dbReference type="PIRSF" id="PIRSF000521">
    <property type="entry name" value="Transaminase_4ab_Lys_Orn"/>
    <property type="match status" value="1"/>
</dbReference>
<dbReference type="PANTHER" id="PTHR43206">
    <property type="entry name" value="AMINOTRANSFERASE"/>
    <property type="match status" value="1"/>
</dbReference>
<evidence type="ECO:0000313" key="7">
    <source>
        <dbReference type="EMBL" id="QCC52225.1"/>
    </source>
</evidence>
<organism evidence="7 8">
    <name type="scientific">Halapricum salinum</name>
    <dbReference type="NCBI Taxonomy" id="1457250"/>
    <lineage>
        <taxon>Archaea</taxon>
        <taxon>Methanobacteriati</taxon>
        <taxon>Methanobacteriota</taxon>
        <taxon>Stenosarchaea group</taxon>
        <taxon>Halobacteria</taxon>
        <taxon>Halobacteriales</taxon>
        <taxon>Haloarculaceae</taxon>
        <taxon>Halapricum</taxon>
    </lineage>
</organism>
<dbReference type="InterPro" id="IPR005814">
    <property type="entry name" value="Aminotrans_3"/>
</dbReference>
<dbReference type="InterPro" id="IPR015421">
    <property type="entry name" value="PyrdxlP-dep_Trfase_major"/>
</dbReference>
<proteinExistence type="inferred from homology"/>
<gene>
    <name evidence="7" type="ORF">DV733_13725</name>
</gene>
<comment type="similarity">
    <text evidence="2 6">Belongs to the class-III pyridoxal-phosphate-dependent aminotransferase family.</text>
</comment>
<dbReference type="OrthoDB" id="7184at2157"/>
<reference evidence="7 8" key="1">
    <citation type="journal article" date="2019" name="Nat. Commun.">
        <title>A new type of DNA phosphorothioation-based antiviral system in archaea.</title>
        <authorList>
            <person name="Xiong L."/>
            <person name="Liu S."/>
            <person name="Chen S."/>
            <person name="Xiao Y."/>
            <person name="Zhu B."/>
            <person name="Gao Y."/>
            <person name="Zhang Y."/>
            <person name="Chen B."/>
            <person name="Luo J."/>
            <person name="Deng Z."/>
            <person name="Chen X."/>
            <person name="Wang L."/>
            <person name="Chen S."/>
        </authorList>
    </citation>
    <scope>NUCLEOTIDE SEQUENCE [LARGE SCALE GENOMIC DNA]</scope>
    <source>
        <strain evidence="7 8">CBA1105</strain>
    </source>
</reference>
<protein>
    <submittedName>
        <fullName evidence="7">Aminotransferase class III-fold pyridoxal phosphate-dependent enzyme</fullName>
    </submittedName>
</protein>
<dbReference type="GO" id="GO:0009450">
    <property type="term" value="P:gamma-aminobutyric acid catabolic process"/>
    <property type="evidence" value="ECO:0007669"/>
    <property type="project" value="TreeGrafter"/>
</dbReference>
<dbReference type="STRING" id="1457250.GCA_000755225_01607"/>
<dbReference type="PANTHER" id="PTHR43206:SF2">
    <property type="entry name" value="4-AMINOBUTYRATE AMINOTRANSFERASE GABT"/>
    <property type="match status" value="1"/>
</dbReference>
<evidence type="ECO:0000256" key="5">
    <source>
        <dbReference type="ARBA" id="ARBA00022898"/>
    </source>
</evidence>
<keyword evidence="4 7" id="KW-0808">Transferase</keyword>
<dbReference type="GO" id="GO:0030170">
    <property type="term" value="F:pyridoxal phosphate binding"/>
    <property type="evidence" value="ECO:0007669"/>
    <property type="project" value="InterPro"/>
</dbReference>
<dbReference type="GO" id="GO:0008483">
    <property type="term" value="F:transaminase activity"/>
    <property type="evidence" value="ECO:0007669"/>
    <property type="project" value="UniProtKB-KW"/>
</dbReference>
<evidence type="ECO:0000256" key="3">
    <source>
        <dbReference type="ARBA" id="ARBA00022576"/>
    </source>
</evidence>
<dbReference type="InterPro" id="IPR015424">
    <property type="entry name" value="PyrdxlP-dep_Trfase"/>
</dbReference>
<comment type="cofactor">
    <cofactor evidence="1">
        <name>pyridoxal 5'-phosphate</name>
        <dbReference type="ChEBI" id="CHEBI:597326"/>
    </cofactor>
</comment>
<dbReference type="KEGG" id="hsn:DV733_13725"/>
<dbReference type="SUPFAM" id="SSF53383">
    <property type="entry name" value="PLP-dependent transferases"/>
    <property type="match status" value="1"/>
</dbReference>
<evidence type="ECO:0000313" key="8">
    <source>
        <dbReference type="Proteomes" id="UP000296706"/>
    </source>
</evidence>
<sequence>MDRETATPTVTSMPGERAAEFVEHVHEHAAPSTHVYEFVWQYTEEAIGPFCTDVDGNVLMDFTGHVGAAPLGYNNPTIRDRLAEFDLVDPMKIAGQDFYASAGEADLPGPDALMERLTEICDHYDMDRVFLSNSGAEAVENALKICYDDTGGKYGITFEGAFHGRTLGALSLNRSKEVYRREFPEIASVHDAPFCRDRHCDPQSCECGFFAGDTSQLRRMLDPETGHVNADEVAYLILEPIQGEGGYHVPSEAFMDEIAALQDEHGFPIIADEIQSGLGRTGEMWASDHYAIEPDVIAAAKGLRVGATVAPQDVFPGEKSRLSSTWGAGDILASIQGSLTIDIIREQNLTDNATEQGQHFREALRAELPSAVVEDVRGKGLMIGVEFDTKQRREAVQEAAFERGLLTLGAGYKTIRLLPPLDVTSREIELATEVFAEVVEAVSPAGR</sequence>
<name>A0A4D6HFC6_9EURY</name>
<dbReference type="GeneID" id="39848940"/>
<dbReference type="Gene3D" id="3.90.1150.10">
    <property type="entry name" value="Aspartate Aminotransferase, domain 1"/>
    <property type="match status" value="1"/>
</dbReference>